<dbReference type="RefSeq" id="WP_095721579.1">
    <property type="nucleotide sequence ID" value="NZ_NTFS01000086.1"/>
</dbReference>
<evidence type="ECO:0000313" key="2">
    <source>
        <dbReference type="Proteomes" id="UP000218238"/>
    </source>
</evidence>
<proteinExistence type="predicted"/>
<gene>
    <name evidence="1" type="ORF">CK510_10105</name>
</gene>
<evidence type="ECO:0000313" key="1">
    <source>
        <dbReference type="EMBL" id="PAX56524.1"/>
    </source>
</evidence>
<keyword evidence="2" id="KW-1185">Reference proteome</keyword>
<reference evidence="1 2" key="1">
    <citation type="submission" date="2017-08" db="EMBL/GenBank/DDBJ databases">
        <title>Draft genome sequence of filamentous cyanobacterium Calothrix elsteri CCALA 953.</title>
        <authorList>
            <person name="Gagunashvili A.N."/>
            <person name="Elster J."/>
            <person name="Andresson O.S."/>
        </authorList>
    </citation>
    <scope>NUCLEOTIDE SEQUENCE [LARGE SCALE GENOMIC DNA]</scope>
    <source>
        <strain evidence="1 2">CCALA 953</strain>
    </source>
</reference>
<organism evidence="1 2">
    <name type="scientific">Brunnivagina elsteri CCALA 953</name>
    <dbReference type="NCBI Taxonomy" id="987040"/>
    <lineage>
        <taxon>Bacteria</taxon>
        <taxon>Bacillati</taxon>
        <taxon>Cyanobacteriota</taxon>
        <taxon>Cyanophyceae</taxon>
        <taxon>Nostocales</taxon>
        <taxon>Calotrichaceae</taxon>
        <taxon>Brunnivagina</taxon>
    </lineage>
</organism>
<dbReference type="AlphaFoldDB" id="A0A2A2TKC0"/>
<sequence length="379" mass="43604">MSDLKTRIIAKIDDVRYQSFLTSQLNIININDFDINTTPTSCIVKDEINEIAISKWVSPKRTRSYPYARVYDTISRSKRATVIPVVKDEGSDGDRDFLQWDTICLMSLLQVSVILGYYQSASKNQKYTHKVTKQKFDSDWIKERIKRLSSNYQSDALHWNIRQVRDELSIVIQKQIEACDRISKTTGVTFHNLASLTNFKEIIERDIDEFINHSRTRAEQAQSRELSTIHIYENLATASKASITITNIVGGKYFFTVDEVLVNLNNSIIELIECKNSSSALLPSKADIKDGLLKMILYTNLKNLEIQYLGEDINNLQPKPILRLTSASIKSEIESSQLELLEEWLSNHKVKSKSTKLFIQELFQEARYNNFVVQLKSSK</sequence>
<comment type="caution">
    <text evidence="1">The sequence shown here is derived from an EMBL/GenBank/DDBJ whole genome shotgun (WGS) entry which is preliminary data.</text>
</comment>
<dbReference type="EMBL" id="NTFS01000086">
    <property type="protein sequence ID" value="PAX56524.1"/>
    <property type="molecule type" value="Genomic_DNA"/>
</dbReference>
<dbReference type="OrthoDB" id="490757at2"/>
<protein>
    <submittedName>
        <fullName evidence="1">Uncharacterized protein</fullName>
    </submittedName>
</protein>
<name>A0A2A2TKC0_9CYAN</name>
<accession>A0A2A2TKC0</accession>
<dbReference type="Proteomes" id="UP000218238">
    <property type="component" value="Unassembled WGS sequence"/>
</dbReference>